<organism evidence="2 3">
    <name type="scientific">Mortierella polycephala</name>
    <dbReference type="NCBI Taxonomy" id="41804"/>
    <lineage>
        <taxon>Eukaryota</taxon>
        <taxon>Fungi</taxon>
        <taxon>Fungi incertae sedis</taxon>
        <taxon>Mucoromycota</taxon>
        <taxon>Mortierellomycotina</taxon>
        <taxon>Mortierellomycetes</taxon>
        <taxon>Mortierellales</taxon>
        <taxon>Mortierellaceae</taxon>
        <taxon>Mortierella</taxon>
    </lineage>
</organism>
<sequence>MSHLTPSALHFKGPIPANIDEITSDFCDFFRNNPPSKWLAEEYIKVDSTFDTYLATIGRLSKQKGSAASVCFKLQRHYASSIGQQQLEILKQRTATQFSKEIVKSSTHQEVYNEIHGDNKKHHLEDSNVEHESPSLYTPTHPSSHDSSPPLYTPTQSSSQDFSPSLYSSASDSAPPPSQRLRLDGIVIHGRLPLPFRSTADSMQGLLSSDPADGSYIDQEEEYKPKIKTFVHDFLDGDGRRDPNVEDQWVHGDIEVGEALLAFRDRVVENNFGLSQPHEKLALSCIFLVESEFQTGGLQGEVGDDVWAALWQSIGQLNVPAFTSEFVVEAHSWAHLAATHAYAEFVQILEDAPPASKLLKQVLTRLTTTHELWAQEEENEATFLKNMLAPCLDACFGAMQHTNTKWVTVLNDTRDAGSRLLVPDYSVSTLVGSQSCSVVHLEGKTAKNSGYSEIWDDRTKLGQELKYSLDSMIKLQPQQAVCSQGILVQGSQLEFYHMSLKSEGIYLMRRYAKCFLCAGSNDMFPLVRALEAMQATKEMASATVNSMRQVKINPSPMPLVPMSWIRPSFTKPKWIE</sequence>
<comment type="caution">
    <text evidence="2">The sequence shown here is derived from an EMBL/GenBank/DDBJ whole genome shotgun (WGS) entry which is preliminary data.</text>
</comment>
<dbReference type="EMBL" id="JAAAJA010000773">
    <property type="protein sequence ID" value="KAG0249743.1"/>
    <property type="molecule type" value="Genomic_DNA"/>
</dbReference>
<feature type="compositionally biased region" description="Polar residues" evidence="1">
    <location>
        <begin position="153"/>
        <end position="162"/>
    </location>
</feature>
<accession>A0A9P6PQ31</accession>
<dbReference type="Proteomes" id="UP000726737">
    <property type="component" value="Unassembled WGS sequence"/>
</dbReference>
<reference evidence="2" key="1">
    <citation type="journal article" date="2020" name="Fungal Divers.">
        <title>Resolving the Mortierellaceae phylogeny through synthesis of multi-gene phylogenetics and phylogenomics.</title>
        <authorList>
            <person name="Vandepol N."/>
            <person name="Liber J."/>
            <person name="Desiro A."/>
            <person name="Na H."/>
            <person name="Kennedy M."/>
            <person name="Barry K."/>
            <person name="Grigoriev I.V."/>
            <person name="Miller A.N."/>
            <person name="O'Donnell K."/>
            <person name="Stajich J.E."/>
            <person name="Bonito G."/>
        </authorList>
    </citation>
    <scope>NUCLEOTIDE SEQUENCE</scope>
    <source>
        <strain evidence="2">KOD948</strain>
    </source>
</reference>
<name>A0A9P6PQ31_9FUNG</name>
<feature type="compositionally biased region" description="Low complexity" evidence="1">
    <location>
        <begin position="163"/>
        <end position="173"/>
    </location>
</feature>
<keyword evidence="3" id="KW-1185">Reference proteome</keyword>
<protein>
    <submittedName>
        <fullName evidence="2">Uncharacterized protein</fullName>
    </submittedName>
</protein>
<dbReference type="OrthoDB" id="2443381at2759"/>
<feature type="compositionally biased region" description="Low complexity" evidence="1">
    <location>
        <begin position="138"/>
        <end position="150"/>
    </location>
</feature>
<feature type="region of interest" description="Disordered" evidence="1">
    <location>
        <begin position="127"/>
        <end position="180"/>
    </location>
</feature>
<feature type="non-terminal residue" evidence="2">
    <location>
        <position position="576"/>
    </location>
</feature>
<proteinExistence type="predicted"/>
<evidence type="ECO:0000256" key="1">
    <source>
        <dbReference type="SAM" id="MobiDB-lite"/>
    </source>
</evidence>
<evidence type="ECO:0000313" key="3">
    <source>
        <dbReference type="Proteomes" id="UP000726737"/>
    </source>
</evidence>
<gene>
    <name evidence="2" type="ORF">BG011_008985</name>
</gene>
<dbReference type="AlphaFoldDB" id="A0A9P6PQ31"/>
<evidence type="ECO:0000313" key="2">
    <source>
        <dbReference type="EMBL" id="KAG0249743.1"/>
    </source>
</evidence>